<dbReference type="RefSeq" id="WP_136997954.1">
    <property type="nucleotide sequence ID" value="NZ_SYUW01000024.1"/>
</dbReference>
<dbReference type="Pfam" id="PF00350">
    <property type="entry name" value="Dynamin_N"/>
    <property type="match status" value="1"/>
</dbReference>
<dbReference type="EMBL" id="SYUW01000024">
    <property type="protein sequence ID" value="TKF26103.1"/>
    <property type="molecule type" value="Genomic_DNA"/>
</dbReference>
<evidence type="ECO:0000313" key="9">
    <source>
        <dbReference type="Proteomes" id="UP000305234"/>
    </source>
</evidence>
<dbReference type="CDD" id="cd07209">
    <property type="entry name" value="Pat_hypo_Ecoli_Z1214_like"/>
    <property type="match status" value="1"/>
</dbReference>
<dbReference type="InterPro" id="IPR045063">
    <property type="entry name" value="Dynamin_N"/>
</dbReference>
<feature type="transmembrane region" description="Helical" evidence="6">
    <location>
        <begin position="1076"/>
        <end position="1105"/>
    </location>
</feature>
<keyword evidence="2 4" id="KW-0442">Lipid degradation</keyword>
<dbReference type="AlphaFoldDB" id="A0A4U1YWY6"/>
<gene>
    <name evidence="8" type="ORF">FCV52_09525</name>
</gene>
<keyword evidence="1 4" id="KW-0378">Hydrolase</keyword>
<feature type="domain" description="PNPLA" evidence="7">
    <location>
        <begin position="6"/>
        <end position="206"/>
    </location>
</feature>
<feature type="active site" description="Proton acceptor" evidence="4">
    <location>
        <position position="188"/>
    </location>
</feature>
<dbReference type="Gene3D" id="3.40.1090.10">
    <property type="entry name" value="Cytosolic phospholipase A2 catalytic domain"/>
    <property type="match status" value="2"/>
</dbReference>
<dbReference type="PROSITE" id="PS51635">
    <property type="entry name" value="PNPLA"/>
    <property type="match status" value="1"/>
</dbReference>
<reference evidence="8 9" key="1">
    <citation type="submission" date="2019-04" db="EMBL/GenBank/DDBJ databases">
        <title>A reverse ecology approach based on a biological definition of microbial populations.</title>
        <authorList>
            <person name="Arevalo P."/>
            <person name="Vaninsberghe D."/>
            <person name="Elsherbini J."/>
            <person name="Gore J."/>
            <person name="Polz M."/>
        </authorList>
    </citation>
    <scope>NUCLEOTIDE SEQUENCE [LARGE SCALE GENOMIC DNA]</scope>
    <source>
        <strain evidence="8 9">10N.261.46.E4</strain>
    </source>
</reference>
<dbReference type="InterPro" id="IPR002641">
    <property type="entry name" value="PNPLA_dom"/>
</dbReference>
<feature type="short sequence motif" description="GXSXG" evidence="4">
    <location>
        <begin position="39"/>
        <end position="43"/>
    </location>
</feature>
<comment type="caution">
    <text evidence="8">The sequence shown here is derived from an EMBL/GenBank/DDBJ whole genome shotgun (WGS) entry which is preliminary data.</text>
</comment>
<keyword evidence="6" id="KW-0472">Membrane</keyword>
<proteinExistence type="predicted"/>
<evidence type="ECO:0000313" key="8">
    <source>
        <dbReference type="EMBL" id="TKF26103.1"/>
    </source>
</evidence>
<keyword evidence="5" id="KW-0175">Coiled coil</keyword>
<feature type="short sequence motif" description="GXGXXG" evidence="4">
    <location>
        <begin position="10"/>
        <end position="15"/>
    </location>
</feature>
<sequence>MSKLGIVFSGGGGKGAYEVGAWKALREFGLDKNVEAVAGTSVGGLNGALFVKGDVETAEKLWRGISKDQIMSLNKDNLARKAASFASTLFTPSLAARAALAITGLSQSQGLFNQSGLKHLIEQSGACDGVCQSDIPFHVCALNSSTRKLEYPDLTDKTPTSIVQWLLASAAIPIVFDGIDIDGTTYFDGGVLPGEYSDNTPYKVLIEKHNCTHIINLYLERDPQLAQTVKQYPNVRFWNIVPTREFDGLIAPLNFTPENAGKLIDEGYEDVKRILEQFKDFQDTEERFVAVVDKLADASKDFDQSVELNKQLRSGHFETYDSLQQVTQQVAMEIEAQEQTFIDNSVDTLIEEMKGNSTELLNEAFSSITALASTEGTINSQLEQSRFGRIIGNLTGSNSVRQSEVNHGLSRAIYANQRLIQKLNHKNMLTMEVVASLSNKTSYLMKHVDVLYGSIQMTEHRLNRSLTLMKHGFEVLESELSQKIVNVSQRVDALERNQIINDWFHTATAQGLASNPYQTLLNLTSSFYVTSGRTWETNELARYINALKLLKLDEEELVPATLILQSQECNLIDNVEGEYILPIASSKQNDYPLLRGIQMANEIQSERDIIGELELDLSLNLFTPRPAKELGLELLHALRQNDRRATTIHSSCKDTLLLDHGVVASELQYQWLSVVEQLEDINSQHLNDDSVKEQLQFVRSRISNFKVVIPIIGKFSAGKSSLLNSYLGYDYLKVNIAAETAVATELTYGMTEQFTVHYADDTPVSVYPLDTLNSFQPSDHVAHITVELNNQRLKNRRGTILVDMPGFDARNVAHQKAIATYLERGDYFVTLFPADIPFDNSVMESLEEIYYDYSRDIGCLISKSARKSEFELVKSVEQLKLTLSERLQDSFDVMSIETQDKQLYSIKGFEVMIDNAVSQFDHLLKHRYQSAILALITSIEEALKTKNSYMSNSAVEIEEKINALERSFNEEKQSLQLMLNELEYNLCSVGKEQITSKVSSELSNNTLNLVSAAKSNTLSDSIVSIVRPVVQLEIDELIRIELERFKRKLESNVTVSLEGIGVHLDIPPQEKEKFSLIAGTIAGGISIAMLNPIVGIFVGVFGGLLGKKRSNETERDHQIEQEIRGQIIPEATSQIIDMVAEHLNRVMKNFSEQLNITLEQKLRAHNEQLMSLNKQHKKQSDILEETKQKLTEALVYVSTLKQRIDKD</sequence>
<evidence type="ECO:0000256" key="1">
    <source>
        <dbReference type="ARBA" id="ARBA00022801"/>
    </source>
</evidence>
<dbReference type="SUPFAM" id="SSF52540">
    <property type="entry name" value="P-loop containing nucleoside triphosphate hydrolases"/>
    <property type="match status" value="1"/>
</dbReference>
<dbReference type="InterPro" id="IPR050301">
    <property type="entry name" value="NTE"/>
</dbReference>
<dbReference type="SUPFAM" id="SSF52151">
    <property type="entry name" value="FabD/lysophospholipase-like"/>
    <property type="match status" value="1"/>
</dbReference>
<accession>A0A4U1YWY6</accession>
<feature type="coiled-coil region" evidence="5">
    <location>
        <begin position="1155"/>
        <end position="1193"/>
    </location>
</feature>
<keyword evidence="3 4" id="KW-0443">Lipid metabolism</keyword>
<evidence type="ECO:0000256" key="5">
    <source>
        <dbReference type="SAM" id="Coils"/>
    </source>
</evidence>
<evidence type="ECO:0000256" key="6">
    <source>
        <dbReference type="SAM" id="Phobius"/>
    </source>
</evidence>
<feature type="short sequence motif" description="DGA/G" evidence="4">
    <location>
        <begin position="188"/>
        <end position="190"/>
    </location>
</feature>
<keyword evidence="6" id="KW-0812">Transmembrane</keyword>
<dbReference type="Gene3D" id="3.40.50.300">
    <property type="entry name" value="P-loop containing nucleotide triphosphate hydrolases"/>
    <property type="match status" value="1"/>
</dbReference>
<evidence type="ECO:0000256" key="2">
    <source>
        <dbReference type="ARBA" id="ARBA00022963"/>
    </source>
</evidence>
<dbReference type="Pfam" id="PF01734">
    <property type="entry name" value="Patatin"/>
    <property type="match status" value="1"/>
</dbReference>
<dbReference type="Proteomes" id="UP000305234">
    <property type="component" value="Unassembled WGS sequence"/>
</dbReference>
<feature type="coiled-coil region" evidence="5">
    <location>
        <begin position="954"/>
        <end position="981"/>
    </location>
</feature>
<organism evidence="8 9">
    <name type="scientific">Vibrio kanaloae</name>
    <dbReference type="NCBI Taxonomy" id="170673"/>
    <lineage>
        <taxon>Bacteria</taxon>
        <taxon>Pseudomonadati</taxon>
        <taxon>Pseudomonadota</taxon>
        <taxon>Gammaproteobacteria</taxon>
        <taxon>Vibrionales</taxon>
        <taxon>Vibrionaceae</taxon>
        <taxon>Vibrio</taxon>
    </lineage>
</organism>
<evidence type="ECO:0000259" key="7">
    <source>
        <dbReference type="PROSITE" id="PS51635"/>
    </source>
</evidence>
<evidence type="ECO:0000256" key="3">
    <source>
        <dbReference type="ARBA" id="ARBA00023098"/>
    </source>
</evidence>
<evidence type="ECO:0000256" key="4">
    <source>
        <dbReference type="PROSITE-ProRule" id="PRU01161"/>
    </source>
</evidence>
<protein>
    <recommendedName>
        <fullName evidence="7">PNPLA domain-containing protein</fullName>
    </recommendedName>
</protein>
<dbReference type="GO" id="GO:0016042">
    <property type="term" value="P:lipid catabolic process"/>
    <property type="evidence" value="ECO:0007669"/>
    <property type="project" value="UniProtKB-UniRule"/>
</dbReference>
<dbReference type="PANTHER" id="PTHR14226:SF29">
    <property type="entry name" value="NEUROPATHY TARGET ESTERASE SWS"/>
    <property type="match status" value="1"/>
</dbReference>
<dbReference type="PANTHER" id="PTHR14226">
    <property type="entry name" value="NEUROPATHY TARGET ESTERASE/SWISS CHEESE D.MELANOGASTER"/>
    <property type="match status" value="1"/>
</dbReference>
<name>A0A4U1YWY6_9VIBR</name>
<dbReference type="GO" id="GO:0016787">
    <property type="term" value="F:hydrolase activity"/>
    <property type="evidence" value="ECO:0007669"/>
    <property type="project" value="UniProtKB-UniRule"/>
</dbReference>
<dbReference type="InterPro" id="IPR027417">
    <property type="entry name" value="P-loop_NTPase"/>
</dbReference>
<dbReference type="InterPro" id="IPR016035">
    <property type="entry name" value="Acyl_Trfase/lysoPLipase"/>
</dbReference>
<feature type="active site" description="Nucleophile" evidence="4">
    <location>
        <position position="41"/>
    </location>
</feature>
<keyword evidence="6" id="KW-1133">Transmembrane helix</keyword>